<name>A0AA88X172_9ASTE</name>
<proteinExistence type="inferred from homology"/>
<comment type="similarity">
    <text evidence="1">Belongs to the peptidase A1 family.</text>
</comment>
<evidence type="ECO:0000259" key="6">
    <source>
        <dbReference type="PROSITE" id="PS51767"/>
    </source>
</evidence>
<dbReference type="PROSITE" id="PS00141">
    <property type="entry name" value="ASP_PROTEASE"/>
    <property type="match status" value="1"/>
</dbReference>
<dbReference type="Pfam" id="PF14543">
    <property type="entry name" value="TAXi_N"/>
    <property type="match status" value="1"/>
</dbReference>
<evidence type="ECO:0000256" key="4">
    <source>
        <dbReference type="ARBA" id="ARBA00022801"/>
    </source>
</evidence>
<sequence length="477" mass="52368">MEAIYNQGRAKQLKEASTSINPIANFATRMETASLLVHATCLPFLASIVCSIIGSSTATKPHGLVTKLIHYDSILSPFHNAKASTSDRAIRAVENSIARLAYLKAASESSSSDIRGDVIAGDYGRIFYVNISIGEPAIPQLVMMDTGSSLLWVRCFPCSSPCVSDKRIFDPSKSSTYSPLACNSSYCVPSTGHCDSSKNRCLYEIRYVDAANSRGYYALEKMTFVTPDEGIIEVRNVVFGCAQAIYEPFEQSSGILGLGAKKLSLAIRMDFMFSYCIGNISDPHYTHNQLILGKGAILQGYSTPLEVHKDLYYLSLEGISVGNKRLPMPPMTFQRDQMGNGGVIIDSGATWSYLVRPAFEPLKREVQNLIGGKLELFRYGDHPDWLCYIGIVTRDLIGFPVVTLHFSGGADLELDIENVFHSMEDRKFCMAVDVVDGKVPGVSSVIGVAAQQYLNVGYDLSAGMLYFERIDCELLED</sequence>
<dbReference type="Pfam" id="PF14541">
    <property type="entry name" value="TAXi_C"/>
    <property type="match status" value="1"/>
</dbReference>
<dbReference type="EMBL" id="JAVXUP010000107">
    <property type="protein sequence ID" value="KAK3037998.1"/>
    <property type="molecule type" value="Genomic_DNA"/>
</dbReference>
<dbReference type="InterPro" id="IPR021109">
    <property type="entry name" value="Peptidase_aspartic_dom_sf"/>
</dbReference>
<reference evidence="7" key="1">
    <citation type="submission" date="2022-12" db="EMBL/GenBank/DDBJ databases">
        <title>Draft genome assemblies for two species of Escallonia (Escalloniales).</title>
        <authorList>
            <person name="Chanderbali A."/>
            <person name="Dervinis C."/>
            <person name="Anghel I."/>
            <person name="Soltis D."/>
            <person name="Soltis P."/>
            <person name="Zapata F."/>
        </authorList>
    </citation>
    <scope>NUCLEOTIDE SEQUENCE</scope>
    <source>
        <strain evidence="7">UCBG64.0493</strain>
        <tissue evidence="7">Leaf</tissue>
    </source>
</reference>
<dbReference type="PANTHER" id="PTHR47967">
    <property type="entry name" value="OS07G0603500 PROTEIN-RELATED"/>
    <property type="match status" value="1"/>
</dbReference>
<evidence type="ECO:0000313" key="8">
    <source>
        <dbReference type="Proteomes" id="UP001188597"/>
    </source>
</evidence>
<dbReference type="InterPro" id="IPR032799">
    <property type="entry name" value="TAXi_C"/>
</dbReference>
<keyword evidence="3" id="KW-0064">Aspartyl protease</keyword>
<organism evidence="7 8">
    <name type="scientific">Escallonia herrerae</name>
    <dbReference type="NCBI Taxonomy" id="1293975"/>
    <lineage>
        <taxon>Eukaryota</taxon>
        <taxon>Viridiplantae</taxon>
        <taxon>Streptophyta</taxon>
        <taxon>Embryophyta</taxon>
        <taxon>Tracheophyta</taxon>
        <taxon>Spermatophyta</taxon>
        <taxon>Magnoliopsida</taxon>
        <taxon>eudicotyledons</taxon>
        <taxon>Gunneridae</taxon>
        <taxon>Pentapetalae</taxon>
        <taxon>asterids</taxon>
        <taxon>campanulids</taxon>
        <taxon>Escalloniales</taxon>
        <taxon>Escalloniaceae</taxon>
        <taxon>Escallonia</taxon>
    </lineage>
</organism>
<protein>
    <recommendedName>
        <fullName evidence="6">Peptidase A1 domain-containing protein</fullName>
    </recommendedName>
</protein>
<dbReference type="Proteomes" id="UP001188597">
    <property type="component" value="Unassembled WGS sequence"/>
</dbReference>
<dbReference type="FunFam" id="2.40.70.10:FF:000033">
    <property type="entry name" value="Aspartyl protease family protein"/>
    <property type="match status" value="1"/>
</dbReference>
<keyword evidence="5" id="KW-0325">Glycoprotein</keyword>
<dbReference type="InterPro" id="IPR033121">
    <property type="entry name" value="PEPTIDASE_A1"/>
</dbReference>
<dbReference type="PANTHER" id="PTHR47967:SF14">
    <property type="entry name" value="EUKARYOTIC ASPARTYL PROTEASE FAMILY PROTEIN"/>
    <property type="match status" value="1"/>
</dbReference>
<dbReference type="InterPro" id="IPR032861">
    <property type="entry name" value="TAXi_N"/>
</dbReference>
<gene>
    <name evidence="7" type="ORF">RJ639_029949</name>
</gene>
<comment type="caution">
    <text evidence="7">The sequence shown here is derived from an EMBL/GenBank/DDBJ whole genome shotgun (WGS) entry which is preliminary data.</text>
</comment>
<dbReference type="InterPro" id="IPR051708">
    <property type="entry name" value="Plant_Aspart_Prot_A1"/>
</dbReference>
<dbReference type="GO" id="GO:0004190">
    <property type="term" value="F:aspartic-type endopeptidase activity"/>
    <property type="evidence" value="ECO:0007669"/>
    <property type="project" value="UniProtKB-KW"/>
</dbReference>
<evidence type="ECO:0000313" key="7">
    <source>
        <dbReference type="EMBL" id="KAK3037998.1"/>
    </source>
</evidence>
<keyword evidence="4" id="KW-0378">Hydrolase</keyword>
<dbReference type="SUPFAM" id="SSF50630">
    <property type="entry name" value="Acid proteases"/>
    <property type="match status" value="1"/>
</dbReference>
<accession>A0AA88X172</accession>
<dbReference type="InterPro" id="IPR034161">
    <property type="entry name" value="Pepsin-like_plant"/>
</dbReference>
<dbReference type="Gene3D" id="2.40.70.10">
    <property type="entry name" value="Acid Proteases"/>
    <property type="match status" value="2"/>
</dbReference>
<feature type="domain" description="Peptidase A1" evidence="6">
    <location>
        <begin position="127"/>
        <end position="468"/>
    </location>
</feature>
<dbReference type="AlphaFoldDB" id="A0AA88X172"/>
<dbReference type="CDD" id="cd05476">
    <property type="entry name" value="pepsin_A_like_plant"/>
    <property type="match status" value="1"/>
</dbReference>
<dbReference type="PROSITE" id="PS51767">
    <property type="entry name" value="PEPTIDASE_A1"/>
    <property type="match status" value="1"/>
</dbReference>
<dbReference type="GO" id="GO:0006508">
    <property type="term" value="P:proteolysis"/>
    <property type="evidence" value="ECO:0007669"/>
    <property type="project" value="UniProtKB-KW"/>
</dbReference>
<evidence type="ECO:0000256" key="1">
    <source>
        <dbReference type="ARBA" id="ARBA00007447"/>
    </source>
</evidence>
<evidence type="ECO:0000256" key="3">
    <source>
        <dbReference type="ARBA" id="ARBA00022750"/>
    </source>
</evidence>
<evidence type="ECO:0000256" key="2">
    <source>
        <dbReference type="ARBA" id="ARBA00022670"/>
    </source>
</evidence>
<keyword evidence="8" id="KW-1185">Reference proteome</keyword>
<dbReference type="InterPro" id="IPR001969">
    <property type="entry name" value="Aspartic_peptidase_AS"/>
</dbReference>
<dbReference type="GO" id="GO:0005576">
    <property type="term" value="C:extracellular region"/>
    <property type="evidence" value="ECO:0007669"/>
    <property type="project" value="TreeGrafter"/>
</dbReference>
<keyword evidence="2" id="KW-0645">Protease</keyword>
<evidence type="ECO:0000256" key="5">
    <source>
        <dbReference type="ARBA" id="ARBA00023180"/>
    </source>
</evidence>